<reference evidence="3 4" key="1">
    <citation type="submission" date="2018-10" db="EMBL/GenBank/DDBJ databases">
        <authorList>
            <person name="Chen W.-M."/>
        </authorList>
    </citation>
    <scope>NUCLEOTIDE SEQUENCE [LARGE SCALE GENOMIC DNA]</scope>
    <source>
        <strain evidence="3 4">THS-13</strain>
    </source>
</reference>
<feature type="chain" id="PRO_5018225907" description="Pilus assembly protein PilP" evidence="2">
    <location>
        <begin position="18"/>
        <end position="171"/>
    </location>
</feature>
<evidence type="ECO:0000313" key="3">
    <source>
        <dbReference type="EMBL" id="ROH93123.1"/>
    </source>
</evidence>
<dbReference type="PIRSF" id="PIRSF016481">
    <property type="entry name" value="Pilus_assembly_PilP"/>
    <property type="match status" value="1"/>
</dbReference>
<dbReference type="InParanoid" id="A0A3N0VK36"/>
<sequence length="171" mass="18796">MNRQLLALLLSLSTLLAACGGSNDDLEAYVAEVKGRKTRAIEPIPQIKQYEAFAYLAPPERRDPFVRAEPPRDAAAPASALRPDLSRNREPLEEFPLDSLRMLGVINKGSDSYALVKAPDRVVHRVTLGNHMGQNYGKIVKISESKVDLVEIVPDGFGGFMERPANLALTE</sequence>
<dbReference type="Pfam" id="PF04351">
    <property type="entry name" value="PilP"/>
    <property type="match status" value="1"/>
</dbReference>
<evidence type="ECO:0000256" key="1">
    <source>
        <dbReference type="SAM" id="MobiDB-lite"/>
    </source>
</evidence>
<accession>A0A3N0VK36</accession>
<keyword evidence="2" id="KW-0732">Signal</keyword>
<dbReference type="Proteomes" id="UP000282106">
    <property type="component" value="Unassembled WGS sequence"/>
</dbReference>
<gene>
    <name evidence="3" type="ORF">ED208_00895</name>
</gene>
<feature type="signal peptide" evidence="2">
    <location>
        <begin position="1"/>
        <end position="17"/>
    </location>
</feature>
<name>A0A3N0VK36_9GAMM</name>
<dbReference type="AlphaFoldDB" id="A0A3N0VK36"/>
<dbReference type="RefSeq" id="WP_123209975.1">
    <property type="nucleotide sequence ID" value="NZ_RJVO01000001.1"/>
</dbReference>
<evidence type="ECO:0008006" key="5">
    <source>
        <dbReference type="Google" id="ProtNLM"/>
    </source>
</evidence>
<feature type="compositionally biased region" description="Low complexity" evidence="1">
    <location>
        <begin position="73"/>
        <end position="83"/>
    </location>
</feature>
<dbReference type="EMBL" id="RJVO01000001">
    <property type="protein sequence ID" value="ROH93123.1"/>
    <property type="molecule type" value="Genomic_DNA"/>
</dbReference>
<evidence type="ECO:0000256" key="2">
    <source>
        <dbReference type="SAM" id="SignalP"/>
    </source>
</evidence>
<dbReference type="Gene3D" id="2.30.30.830">
    <property type="match status" value="1"/>
</dbReference>
<evidence type="ECO:0000313" key="4">
    <source>
        <dbReference type="Proteomes" id="UP000282106"/>
    </source>
</evidence>
<proteinExistence type="predicted"/>
<keyword evidence="4" id="KW-1185">Reference proteome</keyword>
<feature type="region of interest" description="Disordered" evidence="1">
    <location>
        <begin position="68"/>
        <end position="87"/>
    </location>
</feature>
<dbReference type="InterPro" id="IPR007446">
    <property type="entry name" value="PilP"/>
</dbReference>
<protein>
    <recommendedName>
        <fullName evidence="5">Pilus assembly protein PilP</fullName>
    </recommendedName>
</protein>
<dbReference type="PROSITE" id="PS51257">
    <property type="entry name" value="PROKAR_LIPOPROTEIN"/>
    <property type="match status" value="1"/>
</dbReference>
<organism evidence="3 4">
    <name type="scientific">Stagnimonas aquatica</name>
    <dbReference type="NCBI Taxonomy" id="2689987"/>
    <lineage>
        <taxon>Bacteria</taxon>
        <taxon>Pseudomonadati</taxon>
        <taxon>Pseudomonadota</taxon>
        <taxon>Gammaproteobacteria</taxon>
        <taxon>Nevskiales</taxon>
        <taxon>Nevskiaceae</taxon>
        <taxon>Stagnimonas</taxon>
    </lineage>
</organism>
<comment type="caution">
    <text evidence="3">The sequence shown here is derived from an EMBL/GenBank/DDBJ whole genome shotgun (WGS) entry which is preliminary data.</text>
</comment>